<evidence type="ECO:0000256" key="2">
    <source>
        <dbReference type="ARBA" id="ARBA00022840"/>
    </source>
</evidence>
<organism evidence="7 8">
    <name type="scientific">Leptomonas seymouri</name>
    <dbReference type="NCBI Taxonomy" id="5684"/>
    <lineage>
        <taxon>Eukaryota</taxon>
        <taxon>Discoba</taxon>
        <taxon>Euglenozoa</taxon>
        <taxon>Kinetoplastea</taxon>
        <taxon>Metakinetoplastina</taxon>
        <taxon>Trypanosomatida</taxon>
        <taxon>Trypanosomatidae</taxon>
        <taxon>Leishmaniinae</taxon>
        <taxon>Leptomonas</taxon>
    </lineage>
</organism>
<evidence type="ECO:0000256" key="1">
    <source>
        <dbReference type="ARBA" id="ARBA00022741"/>
    </source>
</evidence>
<dbReference type="PANTHER" id="PTHR47117">
    <property type="entry name" value="STAR-RELATED LIPID TRANSFER PROTEIN 9"/>
    <property type="match status" value="1"/>
</dbReference>
<evidence type="ECO:0000256" key="5">
    <source>
        <dbReference type="SAM" id="MobiDB-lite"/>
    </source>
</evidence>
<keyword evidence="8" id="KW-1185">Reference proteome</keyword>
<keyword evidence="1 3" id="KW-0547">Nucleotide-binding</keyword>
<dbReference type="PRINTS" id="PR00380">
    <property type="entry name" value="KINESINHEAVY"/>
</dbReference>
<feature type="compositionally biased region" description="Low complexity" evidence="5">
    <location>
        <begin position="764"/>
        <end position="787"/>
    </location>
</feature>
<feature type="domain" description="Kinesin motor" evidence="6">
    <location>
        <begin position="37"/>
        <end position="495"/>
    </location>
</feature>
<proteinExistence type="inferred from homology"/>
<feature type="compositionally biased region" description="Polar residues" evidence="5">
    <location>
        <begin position="1100"/>
        <end position="1118"/>
    </location>
</feature>
<dbReference type="GO" id="GO:0007018">
    <property type="term" value="P:microtubule-based movement"/>
    <property type="evidence" value="ECO:0007669"/>
    <property type="project" value="InterPro"/>
</dbReference>
<dbReference type="PROSITE" id="PS00411">
    <property type="entry name" value="KINESIN_MOTOR_1"/>
    <property type="match status" value="1"/>
</dbReference>
<feature type="region of interest" description="Disordered" evidence="5">
    <location>
        <begin position="1840"/>
        <end position="1864"/>
    </location>
</feature>
<name>A0A0N1IMH6_LEPSE</name>
<feature type="binding site" evidence="3">
    <location>
        <begin position="138"/>
        <end position="145"/>
    </location>
    <ligand>
        <name>ATP</name>
        <dbReference type="ChEBI" id="CHEBI:30616"/>
    </ligand>
</feature>
<keyword evidence="4" id="KW-0175">Coiled coil</keyword>
<feature type="region of interest" description="Disordered" evidence="5">
    <location>
        <begin position="751"/>
        <end position="802"/>
    </location>
</feature>
<dbReference type="PROSITE" id="PS50067">
    <property type="entry name" value="KINESIN_MOTOR_2"/>
    <property type="match status" value="1"/>
</dbReference>
<dbReference type="OrthoDB" id="3176171at2759"/>
<dbReference type="Gene3D" id="3.40.50.300">
    <property type="entry name" value="P-loop containing nucleotide triphosphate hydrolases"/>
    <property type="match status" value="1"/>
</dbReference>
<evidence type="ECO:0000313" key="8">
    <source>
        <dbReference type="Proteomes" id="UP000038009"/>
    </source>
</evidence>
<evidence type="ECO:0000313" key="7">
    <source>
        <dbReference type="EMBL" id="KPI89855.1"/>
    </source>
</evidence>
<evidence type="ECO:0000256" key="4">
    <source>
        <dbReference type="SAM" id="Coils"/>
    </source>
</evidence>
<feature type="compositionally biased region" description="Basic and acidic residues" evidence="5">
    <location>
        <begin position="961"/>
        <end position="988"/>
    </location>
</feature>
<comment type="caution">
    <text evidence="7">The sequence shown here is derived from an EMBL/GenBank/DDBJ whole genome shotgun (WGS) entry which is preliminary data.</text>
</comment>
<dbReference type="EMBL" id="LJSK01000015">
    <property type="protein sequence ID" value="KPI89855.1"/>
    <property type="molecule type" value="Genomic_DNA"/>
</dbReference>
<dbReference type="VEuPathDB" id="TriTrypDB:Lsey_0015_0170"/>
<sequence length="2172" mass="233844">MMSSPLELPSNARRGSSSAANIDGDAEGQIQNYEDGRITVSVRVRPLNSRESKLAAGSCVAALPAYNTLYIFPTSEVSQEVHALIAQDPYLHGVAHHRFTFDHVYPTDATQEQVYQQIGHPVLQSSFRGYHTCIFAYGQTGSGKSYSMMGADGGRAIDDAPGIIPRLCKEMFAEIAVRQAAASGNNEQVEFSVYVSYLEIYRERVMSLLDESTDAKIGASKEPSTPRTTVNALRRTAAALQSSSSDAAGDGNLRVREHPTLGVYVEGLAEIPVTSVEQVLRLMLRGNHRRHTASTRMNDTSSRSHAIFTIQLMQKRVHTVPPADAPPQGSDNEDGNSISEEGGLPSSATAATAADVVVAAAATSAAVTATTQLSAKINLVDLAGSERAKATGAEGETLREGAQINKSLTTLGIVINALAAQSTSNAVAPSHTKSNSAAAAGKRHIPYRDSTLTFLLKESLGGNSKTFMIATVSPSIENYEESVSTLRYADRAKAIVMRAFINETAGDKRIRELEEEVMRLRERIKALLDAEAMRTSTVSAGTSPSLALRPSQPASETSVLLAGTDSFPQSHPADAGTHRATSSCGDTTPTDLDGDTLHDPEDVDSESPSAERWEREGEGKCDAPPLASSPTEPREVLVDALKGELHRAEEMIRQMSVTQAERDAHIAKLMEEQAKEREAMRAAARAAEVAQQEAERSAAAAALSPVQASTMRLYRDEPYLLNMDGAGNWVVAHLGPVQTFVGVFHSQRGRKSAKQGVGDATPRSPAESYDSSLSLSSSDNAAPSSASGCDGQGDRAEKGSCNGSVTPDIRYIRLPRRFGDGIGSPHCILERAAASPCGPLSTVTLRGCEGFEVFVLRPLCPSPYILSGAGDSLQLQSGDVLDIGNDHIQLKYMDPSAPPVTARGRRTVPLPMVRAFPSAINAADDSSERRVATASISAPPGSQGHHPPEMRLRNIPTLPLKDLRARTRIKDRGEIGAVRGSEEGDKNEGASTHSPTEDDEPSDDMVDLDSEEEGLDGSVTDDDSSPMNSPADQPGRVIALPTRPLIPALALGKVLPSVFLNAQQPPQHADPTAERWVDNTSNATTTVTATEGGDGCASPSMPSSEWAASNPSLRPSSPCHTNKVLAFSEASTTGKSASPLNFKSRKPSKRAEAAVAAAAVGSSLHTVLSLSEFESTRTSATPSTYRSELPAQFVGRYNLVLLGPSGSGKTSLVNNLATPDKPWLSSAITAFTSVSSRNAAASAVHPTIGIQSRLLSSAEALPMSLYTHELGGTPCFSPLLDQLPSHRVIYLLCFPLYGHSFLVTLRGVVEDILCRTDSHTVSLVLVGTHADRNASGKEDGSFFSRLSAARQEVLQRQLEEVEHQVVSLIQMLQPYPQLRPTVVGRFAVDNAHRHIYTTDYHAVEGFPQWLQWLAGLARDRCKADADFAYGLVPARCMELSRQVSLLRQRGKWCISLRDFKTLAAAVSFHYKTATAEPARKAPQLAPVARDSLRSHVQLLADWGVLMHRYRSLALRQHIILDVVWLSRLLAALACCPLIATAESDGISNEEASTMVDIVGEEGTVSLTRKEAALRALLTPEAEQVVDMVKVATTDTPHLLRSGVLSMPVLIAMLEPHFKLNGDAEVSGESVVVGRVVDNTHAQQWRRLSLDHNGIRGGDGSRTLPSLPASGGGGSTTDAITRYAVPLAGVVEFLVLLDLIILGSKLLFSTSSEANQAHKAPSASSRCSAAGASRDATSATASVTNSDANAKCDSEEAVDDVERQSFVLYPLSFRTPASAGVTWLFSCFLSGPFYVFKLDMVPRNFFSKLLCRLATVADKIYLGPVEPKLWSNATQRWASMPARVRPTASKRSGHSGGSGTTNRGTTAASLATIAMEGPFHSYFEHRAGLPFVLPSFSPHRTSTTVEGRLRHREGFWFDAAWLVYNGGNEANDEERDFGDQCRVLVRLVHHSVFLSFHCHGVAAPASLLRSSEAVYRGDRASAGVRDFYEAVLEAVRYVVEEFPGGKCAESMQCCANLATLLQSEQEHPVMLTDQEAAAQDCHMRFVDINDNINNLERVLSKSDAALRTARTARRPNAFTPGELNGADADDEDESTYVPLLRHFSAMPPLSIHECIRRWKSEQRLYIAPDVEAHLTTALHDLEECYHGDVSTEPLDSCAKLDYLLDVLARVDTL</sequence>
<dbReference type="Gene3D" id="3.40.850.10">
    <property type="entry name" value="Kinesin motor domain"/>
    <property type="match status" value="1"/>
</dbReference>
<feature type="compositionally biased region" description="Basic and acidic residues" evidence="5">
    <location>
        <begin position="609"/>
        <end position="621"/>
    </location>
</feature>
<evidence type="ECO:0000259" key="6">
    <source>
        <dbReference type="PROSITE" id="PS50067"/>
    </source>
</evidence>
<feature type="region of interest" description="Disordered" evidence="5">
    <location>
        <begin position="320"/>
        <end position="345"/>
    </location>
</feature>
<dbReference type="GO" id="GO:0003777">
    <property type="term" value="F:microtubule motor activity"/>
    <property type="evidence" value="ECO:0007669"/>
    <property type="project" value="InterPro"/>
</dbReference>
<dbReference type="GO" id="GO:0008017">
    <property type="term" value="F:microtubule binding"/>
    <property type="evidence" value="ECO:0007669"/>
    <property type="project" value="InterPro"/>
</dbReference>
<dbReference type="Pfam" id="PF00225">
    <property type="entry name" value="Kinesin"/>
    <property type="match status" value="2"/>
</dbReference>
<protein>
    <submittedName>
        <fullName evidence="7">Putative Unc104-like kinesin</fullName>
    </submittedName>
</protein>
<feature type="region of interest" description="Disordered" evidence="5">
    <location>
        <begin position="1085"/>
        <end position="1118"/>
    </location>
</feature>
<feature type="region of interest" description="Disordered" evidence="5">
    <location>
        <begin position="921"/>
        <end position="1036"/>
    </location>
</feature>
<feature type="coiled-coil region" evidence="4">
    <location>
        <begin position="638"/>
        <end position="690"/>
    </location>
</feature>
<feature type="compositionally biased region" description="Polar residues" evidence="5">
    <location>
        <begin position="535"/>
        <end position="545"/>
    </location>
</feature>
<feature type="region of interest" description="Disordered" evidence="5">
    <location>
        <begin position="1650"/>
        <end position="1672"/>
    </location>
</feature>
<dbReference type="InterPro" id="IPR036961">
    <property type="entry name" value="Kinesin_motor_dom_sf"/>
</dbReference>
<dbReference type="InterPro" id="IPR019821">
    <property type="entry name" value="Kinesin_motor_CS"/>
</dbReference>
<feature type="region of interest" description="Disordered" evidence="5">
    <location>
        <begin position="1"/>
        <end position="28"/>
    </location>
</feature>
<dbReference type="OMA" id="LVPARCM"/>
<gene>
    <name evidence="7" type="ORF">ABL78_1024</name>
</gene>
<dbReference type="InterPro" id="IPR027417">
    <property type="entry name" value="P-loop_NTPase"/>
</dbReference>
<feature type="compositionally biased region" description="Low complexity" evidence="5">
    <location>
        <begin position="10"/>
        <end position="21"/>
    </location>
</feature>
<keyword evidence="2 3" id="KW-0067">ATP-binding</keyword>
<keyword evidence="3" id="KW-0505">Motor protein</keyword>
<accession>A0A0N1IMH6</accession>
<dbReference type="Proteomes" id="UP000038009">
    <property type="component" value="Unassembled WGS sequence"/>
</dbReference>
<comment type="similarity">
    <text evidence="3">Belongs to the TRAFAC class myosin-kinesin ATPase superfamily. Kinesin family.</text>
</comment>
<feature type="region of interest" description="Disordered" evidence="5">
    <location>
        <begin position="535"/>
        <end position="634"/>
    </location>
</feature>
<reference evidence="7 8" key="1">
    <citation type="journal article" date="2015" name="PLoS Pathog.">
        <title>Leptomonas seymouri: Adaptations to the Dixenous Life Cycle Analyzed by Genome Sequencing, Transcriptome Profiling and Co-infection with Leishmania donovani.</title>
        <authorList>
            <person name="Kraeva N."/>
            <person name="Butenko A."/>
            <person name="Hlavacova J."/>
            <person name="Kostygov A."/>
            <person name="Myskova J."/>
            <person name="Grybchuk D."/>
            <person name="Lestinova T."/>
            <person name="Votypka J."/>
            <person name="Volf P."/>
            <person name="Opperdoes F."/>
            <person name="Flegontov P."/>
            <person name="Lukes J."/>
            <person name="Yurchenko V."/>
        </authorList>
    </citation>
    <scope>NUCLEOTIDE SEQUENCE [LARGE SCALE GENOMIC DNA]</scope>
    <source>
        <strain evidence="7 8">ATCC 30220</strain>
    </source>
</reference>
<dbReference type="SUPFAM" id="SSF52540">
    <property type="entry name" value="P-loop containing nucleoside triphosphate hydrolases"/>
    <property type="match status" value="2"/>
</dbReference>
<feature type="compositionally biased region" description="Acidic residues" evidence="5">
    <location>
        <begin position="997"/>
        <end position="1024"/>
    </location>
</feature>
<dbReference type="SMART" id="SM00129">
    <property type="entry name" value="KISc"/>
    <property type="match status" value="1"/>
</dbReference>
<feature type="coiled-coil region" evidence="4">
    <location>
        <begin position="503"/>
        <end position="530"/>
    </location>
</feature>
<evidence type="ECO:0000256" key="3">
    <source>
        <dbReference type="PROSITE-ProRule" id="PRU00283"/>
    </source>
</evidence>
<dbReference type="GO" id="GO:0005524">
    <property type="term" value="F:ATP binding"/>
    <property type="evidence" value="ECO:0007669"/>
    <property type="project" value="UniProtKB-UniRule"/>
</dbReference>
<dbReference type="InterPro" id="IPR001752">
    <property type="entry name" value="Kinesin_motor_dom"/>
</dbReference>